<gene>
    <name evidence="1" type="ORF">PSHT_08895</name>
</gene>
<dbReference type="EMBL" id="PKSM01000123">
    <property type="protein sequence ID" value="POW09909.1"/>
    <property type="molecule type" value="Genomic_DNA"/>
</dbReference>
<dbReference type="OrthoDB" id="2503933at2759"/>
<sequence>MGVLPILGLPTPNDFLDPRLFVSSRPNLSTYTTLAIQLNSTYEEQDENGRMAFMLKIRLSYKRIPESSRDFGDEGNPSNRLDGIEECRCVSQAAAKAGPHGNLISPKSGKLIRSVGGLGTIAVKFVKYKGNDGETIAIDVRLRPISDDENRTTYVVVLNFFLFPCQNIPHFENKIC</sequence>
<evidence type="ECO:0000313" key="1">
    <source>
        <dbReference type="EMBL" id="POW09909.1"/>
    </source>
</evidence>
<reference evidence="2" key="2">
    <citation type="journal article" date="2018" name="BMC Genomics">
        <title>Genomic insights into host adaptation between the wheat stripe rust pathogen (Puccinia striiformis f. sp. tritici) and the barley stripe rust pathogen (Puccinia striiformis f. sp. hordei).</title>
        <authorList>
            <person name="Xia C."/>
            <person name="Wang M."/>
            <person name="Yin C."/>
            <person name="Cornejo O.E."/>
            <person name="Hulbert S.H."/>
            <person name="Chen X."/>
        </authorList>
    </citation>
    <scope>NUCLEOTIDE SEQUENCE [LARGE SCALE GENOMIC DNA]</scope>
    <source>
        <strain evidence="2">93TX-2</strain>
    </source>
</reference>
<accession>A0A2S4VK90</accession>
<organism evidence="1 2">
    <name type="scientific">Puccinia striiformis</name>
    <dbReference type="NCBI Taxonomy" id="27350"/>
    <lineage>
        <taxon>Eukaryota</taxon>
        <taxon>Fungi</taxon>
        <taxon>Dikarya</taxon>
        <taxon>Basidiomycota</taxon>
        <taxon>Pucciniomycotina</taxon>
        <taxon>Pucciniomycetes</taxon>
        <taxon>Pucciniales</taxon>
        <taxon>Pucciniaceae</taxon>
        <taxon>Puccinia</taxon>
    </lineage>
</organism>
<reference evidence="1 2" key="1">
    <citation type="submission" date="2017-12" db="EMBL/GenBank/DDBJ databases">
        <title>Gene loss provides genomic basis for host adaptation in cereal stripe rust fungi.</title>
        <authorList>
            <person name="Xia C."/>
        </authorList>
    </citation>
    <scope>NUCLEOTIDE SEQUENCE [LARGE SCALE GENOMIC DNA]</scope>
    <source>
        <strain evidence="1 2">93TX-2</strain>
    </source>
</reference>
<protein>
    <submittedName>
        <fullName evidence="1">Uncharacterized protein</fullName>
    </submittedName>
</protein>
<dbReference type="VEuPathDB" id="FungiDB:PSHT_08895"/>
<proteinExistence type="predicted"/>
<dbReference type="VEuPathDB" id="FungiDB:PSTT_07043"/>
<dbReference type="Proteomes" id="UP000238274">
    <property type="component" value="Unassembled WGS sequence"/>
</dbReference>
<comment type="caution">
    <text evidence="1">The sequence shown here is derived from an EMBL/GenBank/DDBJ whole genome shotgun (WGS) entry which is preliminary data.</text>
</comment>
<name>A0A2S4VK90_9BASI</name>
<evidence type="ECO:0000313" key="2">
    <source>
        <dbReference type="Proteomes" id="UP000238274"/>
    </source>
</evidence>
<keyword evidence="2" id="KW-1185">Reference proteome</keyword>
<reference evidence="2" key="3">
    <citation type="journal article" date="2018" name="Mol. Plant Microbe Interact.">
        <title>Genome sequence resources for the wheat stripe rust pathogen (Puccinia striiformis f. sp. tritici) and the barley stripe rust pathogen (Puccinia striiformis f. sp. hordei).</title>
        <authorList>
            <person name="Xia C."/>
            <person name="Wang M."/>
            <person name="Yin C."/>
            <person name="Cornejo O.E."/>
            <person name="Hulbert S.H."/>
            <person name="Chen X."/>
        </authorList>
    </citation>
    <scope>NUCLEOTIDE SEQUENCE [LARGE SCALE GENOMIC DNA]</scope>
    <source>
        <strain evidence="2">93TX-2</strain>
    </source>
</reference>
<dbReference type="AlphaFoldDB" id="A0A2S4VK90"/>